<comment type="caution">
    <text evidence="1">The sequence shown here is derived from an EMBL/GenBank/DDBJ whole genome shotgun (WGS) entry which is preliminary data.</text>
</comment>
<name>A0AAD3SBL9_NEPGR</name>
<sequence length="115" mass="12201">MELKQCVPLEGDGETPAHHGLACSLEGMVLLSVLVARASRTRRPRATRVCDCSPPFTAKVIEVAPLWALLPLVLVRVASNRRLGPAVEGRLSVRVIRPILSTPKGSGVMPSSLGG</sequence>
<protein>
    <submittedName>
        <fullName evidence="1">Uncharacterized protein</fullName>
    </submittedName>
</protein>
<evidence type="ECO:0000313" key="2">
    <source>
        <dbReference type="Proteomes" id="UP001279734"/>
    </source>
</evidence>
<reference evidence="1" key="1">
    <citation type="submission" date="2023-05" db="EMBL/GenBank/DDBJ databases">
        <title>Nepenthes gracilis genome sequencing.</title>
        <authorList>
            <person name="Fukushima K."/>
        </authorList>
    </citation>
    <scope>NUCLEOTIDE SEQUENCE</scope>
    <source>
        <strain evidence="1">SING2019-196</strain>
    </source>
</reference>
<accession>A0AAD3SBL9</accession>
<gene>
    <name evidence="1" type="ORF">Nepgr_009635</name>
</gene>
<proteinExistence type="predicted"/>
<dbReference type="EMBL" id="BSYO01000007">
    <property type="protein sequence ID" value="GMH07795.1"/>
    <property type="molecule type" value="Genomic_DNA"/>
</dbReference>
<evidence type="ECO:0000313" key="1">
    <source>
        <dbReference type="EMBL" id="GMH07795.1"/>
    </source>
</evidence>
<organism evidence="1 2">
    <name type="scientific">Nepenthes gracilis</name>
    <name type="common">Slender pitcher plant</name>
    <dbReference type="NCBI Taxonomy" id="150966"/>
    <lineage>
        <taxon>Eukaryota</taxon>
        <taxon>Viridiplantae</taxon>
        <taxon>Streptophyta</taxon>
        <taxon>Embryophyta</taxon>
        <taxon>Tracheophyta</taxon>
        <taxon>Spermatophyta</taxon>
        <taxon>Magnoliopsida</taxon>
        <taxon>eudicotyledons</taxon>
        <taxon>Gunneridae</taxon>
        <taxon>Pentapetalae</taxon>
        <taxon>Caryophyllales</taxon>
        <taxon>Nepenthaceae</taxon>
        <taxon>Nepenthes</taxon>
    </lineage>
</organism>
<dbReference type="Proteomes" id="UP001279734">
    <property type="component" value="Unassembled WGS sequence"/>
</dbReference>
<dbReference type="AlphaFoldDB" id="A0AAD3SBL9"/>
<keyword evidence="2" id="KW-1185">Reference proteome</keyword>